<keyword evidence="5 8" id="KW-0460">Magnesium</keyword>
<comment type="function">
    <text evidence="8">Transfers the 4'-phosphopantetheine moiety from coenzyme A to a Ser of acyl-carrier-protein.</text>
</comment>
<keyword evidence="6 8" id="KW-0443">Lipid metabolism</keyword>
<comment type="catalytic activity">
    <reaction evidence="8">
        <text>apo-[ACP] + CoA = holo-[ACP] + adenosine 3',5'-bisphosphate + H(+)</text>
        <dbReference type="Rhea" id="RHEA:12068"/>
        <dbReference type="Rhea" id="RHEA-COMP:9685"/>
        <dbReference type="Rhea" id="RHEA-COMP:9690"/>
        <dbReference type="ChEBI" id="CHEBI:15378"/>
        <dbReference type="ChEBI" id="CHEBI:29999"/>
        <dbReference type="ChEBI" id="CHEBI:57287"/>
        <dbReference type="ChEBI" id="CHEBI:58343"/>
        <dbReference type="ChEBI" id="CHEBI:64479"/>
        <dbReference type="EC" id="2.7.8.7"/>
    </reaction>
</comment>
<dbReference type="Pfam" id="PF01648">
    <property type="entry name" value="ACPS"/>
    <property type="match status" value="1"/>
</dbReference>
<dbReference type="Proteomes" id="UP001325680">
    <property type="component" value="Chromosome"/>
</dbReference>
<sequence>MITGIGLDVIEVERVQQKIEKEQGFRELVFGPEEIEYCEPKTHKYEHYAARFAAKEALFKALGTGWTNGTAYNEIVILGDQAGKPEIHLRGKTAQTLDTLDLSRIKISISHLKNIAAAVVIIES</sequence>
<gene>
    <name evidence="8 10" type="primary">acpS</name>
    <name evidence="10" type="ORF">U0035_11155</name>
</gene>
<evidence type="ECO:0000313" key="11">
    <source>
        <dbReference type="Proteomes" id="UP001325680"/>
    </source>
</evidence>
<proteinExistence type="inferred from homology"/>
<comment type="subcellular location">
    <subcellularLocation>
        <location evidence="8">Cytoplasm</location>
    </subcellularLocation>
</comment>
<dbReference type="InterPro" id="IPR008278">
    <property type="entry name" value="4-PPantetheinyl_Trfase_dom"/>
</dbReference>
<evidence type="ECO:0000313" key="10">
    <source>
        <dbReference type="EMBL" id="WQD40706.1"/>
    </source>
</evidence>
<comment type="cofactor">
    <cofactor evidence="8">
        <name>Mg(2+)</name>
        <dbReference type="ChEBI" id="CHEBI:18420"/>
    </cofactor>
</comment>
<evidence type="ECO:0000256" key="4">
    <source>
        <dbReference type="ARBA" id="ARBA00022832"/>
    </source>
</evidence>
<organism evidence="10 11">
    <name type="scientific">Niabella yanshanensis</name>
    <dbReference type="NCBI Taxonomy" id="577386"/>
    <lineage>
        <taxon>Bacteria</taxon>
        <taxon>Pseudomonadati</taxon>
        <taxon>Bacteroidota</taxon>
        <taxon>Chitinophagia</taxon>
        <taxon>Chitinophagales</taxon>
        <taxon>Chitinophagaceae</taxon>
        <taxon>Niabella</taxon>
    </lineage>
</organism>
<feature type="binding site" evidence="8">
    <location>
        <position position="8"/>
    </location>
    <ligand>
        <name>Mg(2+)</name>
        <dbReference type="ChEBI" id="CHEBI:18420"/>
    </ligand>
</feature>
<keyword evidence="1 8" id="KW-0444">Lipid biosynthesis</keyword>
<dbReference type="InterPro" id="IPR004568">
    <property type="entry name" value="Ppantetheine-prot_Trfase_dom"/>
</dbReference>
<dbReference type="InterPro" id="IPR037143">
    <property type="entry name" value="4-PPantetheinyl_Trfase_dom_sf"/>
</dbReference>
<keyword evidence="8" id="KW-0963">Cytoplasm</keyword>
<accession>A0ABZ0WDD3</accession>
<evidence type="ECO:0000259" key="9">
    <source>
        <dbReference type="Pfam" id="PF01648"/>
    </source>
</evidence>
<name>A0ABZ0WDD3_9BACT</name>
<evidence type="ECO:0000256" key="7">
    <source>
        <dbReference type="ARBA" id="ARBA00023160"/>
    </source>
</evidence>
<dbReference type="EMBL" id="CP139960">
    <property type="protein sequence ID" value="WQD40706.1"/>
    <property type="molecule type" value="Genomic_DNA"/>
</dbReference>
<dbReference type="InterPro" id="IPR002582">
    <property type="entry name" value="ACPS"/>
</dbReference>
<evidence type="ECO:0000256" key="5">
    <source>
        <dbReference type="ARBA" id="ARBA00022842"/>
    </source>
</evidence>
<evidence type="ECO:0000256" key="2">
    <source>
        <dbReference type="ARBA" id="ARBA00022679"/>
    </source>
</evidence>
<comment type="similarity">
    <text evidence="8">Belongs to the P-Pant transferase superfamily. AcpS family.</text>
</comment>
<dbReference type="EC" id="2.7.8.7" evidence="8"/>
<reference evidence="10 11" key="1">
    <citation type="submission" date="2023-12" db="EMBL/GenBank/DDBJ databases">
        <title>Genome sequencing and assembly of bacterial species from a model synthetic community.</title>
        <authorList>
            <person name="Hogle S.L."/>
        </authorList>
    </citation>
    <scope>NUCLEOTIDE SEQUENCE [LARGE SCALE GENOMIC DNA]</scope>
    <source>
        <strain evidence="10 11">HAMBI_3031</strain>
    </source>
</reference>
<keyword evidence="3 8" id="KW-0479">Metal-binding</keyword>
<dbReference type="NCBIfam" id="TIGR00556">
    <property type="entry name" value="pantethn_trn"/>
    <property type="match status" value="1"/>
</dbReference>
<dbReference type="RefSeq" id="WP_114789875.1">
    <property type="nucleotide sequence ID" value="NZ_CP139960.1"/>
</dbReference>
<keyword evidence="4 8" id="KW-0276">Fatty acid metabolism</keyword>
<evidence type="ECO:0000256" key="1">
    <source>
        <dbReference type="ARBA" id="ARBA00022516"/>
    </source>
</evidence>
<feature type="binding site" evidence="8">
    <location>
        <position position="56"/>
    </location>
    <ligand>
        <name>Mg(2+)</name>
        <dbReference type="ChEBI" id="CHEBI:18420"/>
    </ligand>
</feature>
<dbReference type="HAMAP" id="MF_00101">
    <property type="entry name" value="AcpS"/>
    <property type="match status" value="1"/>
</dbReference>
<dbReference type="GO" id="GO:0008897">
    <property type="term" value="F:holo-[acyl-carrier-protein] synthase activity"/>
    <property type="evidence" value="ECO:0007669"/>
    <property type="project" value="UniProtKB-EC"/>
</dbReference>
<dbReference type="NCBIfam" id="TIGR00516">
    <property type="entry name" value="acpS"/>
    <property type="match status" value="1"/>
</dbReference>
<evidence type="ECO:0000256" key="6">
    <source>
        <dbReference type="ARBA" id="ARBA00023098"/>
    </source>
</evidence>
<dbReference type="SUPFAM" id="SSF56214">
    <property type="entry name" value="4'-phosphopantetheinyl transferase"/>
    <property type="match status" value="1"/>
</dbReference>
<keyword evidence="7 8" id="KW-0275">Fatty acid biosynthesis</keyword>
<evidence type="ECO:0000256" key="8">
    <source>
        <dbReference type="HAMAP-Rule" id="MF_00101"/>
    </source>
</evidence>
<keyword evidence="2 8" id="KW-0808">Transferase</keyword>
<dbReference type="Gene3D" id="3.90.470.20">
    <property type="entry name" value="4'-phosphopantetheinyl transferase domain"/>
    <property type="match status" value="1"/>
</dbReference>
<feature type="domain" description="4'-phosphopantetheinyl transferase" evidence="9">
    <location>
        <begin position="4"/>
        <end position="99"/>
    </location>
</feature>
<keyword evidence="11" id="KW-1185">Reference proteome</keyword>
<protein>
    <recommendedName>
        <fullName evidence="8">Holo-[acyl-carrier-protein] synthase</fullName>
        <shortName evidence="8">Holo-ACP synthase</shortName>
        <ecNumber evidence="8">2.7.8.7</ecNumber>
    </recommendedName>
    <alternativeName>
        <fullName evidence="8">4'-phosphopantetheinyl transferase AcpS</fullName>
    </alternativeName>
</protein>
<evidence type="ECO:0000256" key="3">
    <source>
        <dbReference type="ARBA" id="ARBA00022723"/>
    </source>
</evidence>